<dbReference type="InterPro" id="IPR041657">
    <property type="entry name" value="HTH_17"/>
</dbReference>
<feature type="domain" description="Helix-turn-helix" evidence="1">
    <location>
        <begin position="41"/>
        <end position="89"/>
    </location>
</feature>
<accession>A0AB33JV33</accession>
<dbReference type="AlphaFoldDB" id="A0AB33JV33"/>
<evidence type="ECO:0000259" key="1">
    <source>
        <dbReference type="Pfam" id="PF12728"/>
    </source>
</evidence>
<gene>
    <name evidence="2" type="ORF">KCMC57_34720</name>
</gene>
<sequence length="99" mass="10543">MSETPFELSRVAHALGTTERLLLRLIADQDGSAADPALVALTVEEAARRLGIGRTKMYEFVVSGEIPSVKIGSLRRIPAEAVGAFLAKRLRAVDLVAAA</sequence>
<dbReference type="RefSeq" id="WP_407989490.1">
    <property type="nucleotide sequence ID" value="NZ_AP035881.2"/>
</dbReference>
<evidence type="ECO:0000313" key="2">
    <source>
        <dbReference type="EMBL" id="BFP47104.1"/>
    </source>
</evidence>
<reference evidence="2" key="1">
    <citation type="submission" date="2024-07" db="EMBL/GenBank/DDBJ databases">
        <title>Complete genome sequences of cellulolytic bacteria, Kitasatospora sp. CMC57 and Streptomyces sp. CMC78, isolated from Japanese agricultural soil.</title>
        <authorList>
            <person name="Hashimoto T."/>
            <person name="Ito M."/>
            <person name="Iwamoto M."/>
            <person name="Fukahori D."/>
            <person name="Shoda T."/>
            <person name="Sakoda M."/>
            <person name="Morohoshi T."/>
            <person name="Mitsuboshi M."/>
            <person name="Nishizawa T."/>
        </authorList>
    </citation>
    <scope>NUCLEOTIDE SEQUENCE</scope>
    <source>
        <strain evidence="2">CMC57</strain>
    </source>
</reference>
<protein>
    <recommendedName>
        <fullName evidence="1">Helix-turn-helix domain-containing protein</fullName>
    </recommendedName>
</protein>
<organism evidence="2">
    <name type="scientific">Kitasatospora sp. CMC57</name>
    <dbReference type="NCBI Taxonomy" id="3231513"/>
    <lineage>
        <taxon>Bacteria</taxon>
        <taxon>Bacillati</taxon>
        <taxon>Actinomycetota</taxon>
        <taxon>Actinomycetes</taxon>
        <taxon>Kitasatosporales</taxon>
        <taxon>Streptomycetaceae</taxon>
        <taxon>Kitasatospora</taxon>
    </lineage>
</organism>
<dbReference type="GO" id="GO:0003677">
    <property type="term" value="F:DNA binding"/>
    <property type="evidence" value="ECO:0007669"/>
    <property type="project" value="InterPro"/>
</dbReference>
<dbReference type="EMBL" id="AP035881">
    <property type="protein sequence ID" value="BFP47104.1"/>
    <property type="molecule type" value="Genomic_DNA"/>
</dbReference>
<proteinExistence type="predicted"/>
<name>A0AB33JV33_9ACTN</name>
<dbReference type="NCBIfam" id="TIGR01764">
    <property type="entry name" value="excise"/>
    <property type="match status" value="1"/>
</dbReference>
<dbReference type="InterPro" id="IPR010093">
    <property type="entry name" value="SinI_DNA-bd"/>
</dbReference>
<dbReference type="Pfam" id="PF12728">
    <property type="entry name" value="HTH_17"/>
    <property type="match status" value="1"/>
</dbReference>